<reference evidence="3 4" key="2">
    <citation type="submission" date="2018-11" db="EMBL/GenBank/DDBJ databases">
        <authorList>
            <consortium name="Pathogen Informatics"/>
        </authorList>
    </citation>
    <scope>NUCLEOTIDE SEQUENCE [LARGE SCALE GENOMIC DNA]</scope>
</reference>
<dbReference type="EMBL" id="UYWX01002333">
    <property type="protein sequence ID" value="VDM22496.1"/>
    <property type="molecule type" value="Genomic_DNA"/>
</dbReference>
<feature type="transmembrane region" description="Helical" evidence="2">
    <location>
        <begin position="21"/>
        <end position="41"/>
    </location>
</feature>
<keyword evidence="2" id="KW-0472">Membrane</keyword>
<sequence>MGQVQSVLGEWADTHEKICKILSCCLVFLSLCFIITGAVLISKNSGTWDVDNESFEEASIRQSRYSGGIALVMLGLLFLFGGVASFCFAFQLKFLQKAVAPTDNNRLTNEQQPYPTYSGPPQPYQPMPQVPPQPPPYSE</sequence>
<name>A0A0R3WRK0_HYDTA</name>
<proteinExistence type="predicted"/>
<gene>
    <name evidence="3" type="ORF">TTAC_LOCUS3375</name>
</gene>
<keyword evidence="4" id="KW-1185">Reference proteome</keyword>
<feature type="region of interest" description="Disordered" evidence="1">
    <location>
        <begin position="105"/>
        <end position="139"/>
    </location>
</feature>
<evidence type="ECO:0000313" key="4">
    <source>
        <dbReference type="Proteomes" id="UP000274429"/>
    </source>
</evidence>
<feature type="compositionally biased region" description="Polar residues" evidence="1">
    <location>
        <begin position="105"/>
        <end position="115"/>
    </location>
</feature>
<keyword evidence="2" id="KW-1133">Transmembrane helix</keyword>
<evidence type="ECO:0000313" key="3">
    <source>
        <dbReference type="EMBL" id="VDM22496.1"/>
    </source>
</evidence>
<organism evidence="5">
    <name type="scientific">Hydatigena taeniaeformis</name>
    <name type="common">Feline tapeworm</name>
    <name type="synonym">Taenia taeniaeformis</name>
    <dbReference type="NCBI Taxonomy" id="6205"/>
    <lineage>
        <taxon>Eukaryota</taxon>
        <taxon>Metazoa</taxon>
        <taxon>Spiralia</taxon>
        <taxon>Lophotrochozoa</taxon>
        <taxon>Platyhelminthes</taxon>
        <taxon>Cestoda</taxon>
        <taxon>Eucestoda</taxon>
        <taxon>Cyclophyllidea</taxon>
        <taxon>Taeniidae</taxon>
        <taxon>Hydatigera</taxon>
    </lineage>
</organism>
<accession>A0A0R3WRK0</accession>
<dbReference type="Proteomes" id="UP000274429">
    <property type="component" value="Unassembled WGS sequence"/>
</dbReference>
<evidence type="ECO:0000313" key="5">
    <source>
        <dbReference type="WBParaSite" id="TTAC_0000339001-mRNA-1"/>
    </source>
</evidence>
<keyword evidence="2" id="KW-0812">Transmembrane</keyword>
<protein>
    <submittedName>
        <fullName evidence="5">Transmembrane protein</fullName>
    </submittedName>
</protein>
<feature type="transmembrane region" description="Helical" evidence="2">
    <location>
        <begin position="69"/>
        <end position="90"/>
    </location>
</feature>
<evidence type="ECO:0000256" key="2">
    <source>
        <dbReference type="SAM" id="Phobius"/>
    </source>
</evidence>
<evidence type="ECO:0000256" key="1">
    <source>
        <dbReference type="SAM" id="MobiDB-lite"/>
    </source>
</evidence>
<dbReference type="AlphaFoldDB" id="A0A0R3WRK0"/>
<dbReference type="WBParaSite" id="TTAC_0000339001-mRNA-1">
    <property type="protein sequence ID" value="TTAC_0000339001-mRNA-1"/>
    <property type="gene ID" value="TTAC_0000339001"/>
</dbReference>
<reference evidence="5" key="1">
    <citation type="submission" date="2017-02" db="UniProtKB">
        <authorList>
            <consortium name="WormBaseParasite"/>
        </authorList>
    </citation>
    <scope>IDENTIFICATION</scope>
</reference>
<dbReference type="OrthoDB" id="10450235at2759"/>
<feature type="compositionally biased region" description="Pro residues" evidence="1">
    <location>
        <begin position="118"/>
        <end position="139"/>
    </location>
</feature>